<feature type="compositionally biased region" description="Low complexity" evidence="4">
    <location>
        <begin position="569"/>
        <end position="583"/>
    </location>
</feature>
<keyword evidence="3" id="KW-0949">S-adenosyl-L-methionine</keyword>
<keyword evidence="6" id="KW-1185">Reference proteome</keyword>
<feature type="region of interest" description="Disordered" evidence="4">
    <location>
        <begin position="948"/>
        <end position="974"/>
    </location>
</feature>
<evidence type="ECO:0000256" key="4">
    <source>
        <dbReference type="SAM" id="MobiDB-lite"/>
    </source>
</evidence>
<gene>
    <name evidence="5" type="ORF">AK812_SmicGene37129</name>
</gene>
<keyword evidence="2" id="KW-0808">Transferase</keyword>
<dbReference type="PROSITE" id="PS00094">
    <property type="entry name" value="C5_MTASE_1"/>
    <property type="match status" value="1"/>
</dbReference>
<evidence type="ECO:0000256" key="2">
    <source>
        <dbReference type="ARBA" id="ARBA00022679"/>
    </source>
</evidence>
<comment type="caution">
    <text evidence="5">The sequence shown here is derived from an EMBL/GenBank/DDBJ whole genome shotgun (WGS) entry which is preliminary data.</text>
</comment>
<dbReference type="AlphaFoldDB" id="A0A1Q9CH11"/>
<dbReference type="OrthoDB" id="420758at2759"/>
<organism evidence="5 6">
    <name type="scientific">Symbiodinium microadriaticum</name>
    <name type="common">Dinoflagellate</name>
    <name type="synonym">Zooxanthella microadriatica</name>
    <dbReference type="NCBI Taxonomy" id="2951"/>
    <lineage>
        <taxon>Eukaryota</taxon>
        <taxon>Sar</taxon>
        <taxon>Alveolata</taxon>
        <taxon>Dinophyceae</taxon>
        <taxon>Suessiales</taxon>
        <taxon>Symbiodiniaceae</taxon>
        <taxon>Symbiodinium</taxon>
    </lineage>
</organism>
<dbReference type="GO" id="GO:0008168">
    <property type="term" value="F:methyltransferase activity"/>
    <property type="evidence" value="ECO:0007669"/>
    <property type="project" value="UniProtKB-KW"/>
</dbReference>
<dbReference type="Proteomes" id="UP000186817">
    <property type="component" value="Unassembled WGS sequence"/>
</dbReference>
<sequence length="1144" mass="126683">MAACLQQLASAWTLNLKTECVDVKRSAKHDLSLPKVRQSYLDRIAAKEFDAVLLSPPCASFSRATWANFRGPRPVRSYECPRGLQTLTPAERDRADRAIIGNIFADFSYEVAALVADGAATFLAMEQPEDLGALASGPHEGLRLTYHVLGPDFPLDLLLYADDLEAMGKGPRGRRGVRLSYLFLTLGYPSGLRGFRVEWLGMETEYPSYKLGLSLKRDSEYEANHRREDSTTHEETSASGNRCDASTELRYRRVGYSQERPLSCTFAFPCGEACGICKPRRYENGNGWNRGADRLESGGRLQKPEPLLESAAPLSFFRDAKAEAGRAWIGGFLELVDGCQGPWFSLEVVESWAPSTFAKGDPGKVIAALELLATLVGVRLWVPDGDAKKTSRVAIRGYTDNQSNESLLRKAMTTKFPSTLVLMELAEDRPEGEALEWRVLGRLLRYATSYFEELGEAKRTKKVHATRWNLTSRGLDGLLKPLGSPGHAMLPSRPETPWGTNGGHNSQDPHCVFHGQRAMNGGEALSFPKKNLLATDYTINQEPANETYYQPRTTSREPDQYGGEEAGDKQQQQKGKGKQVTKGTSHTEAPASAVVGDCGGTCGCVPYRLRVLGMLGSSLSDRDLFGPFALRYHIDSRLIVQSFWRLAVCLGAGLVGAQRAPPVFANRMFVPAAPVAASSVAGFAVPVVVGELGFAPVVELLLELFPDPKGQLGHTGHLTAADKCLLLGIPTLPRPSRDSPKDKDKGEQKKRPAYVIEGAIPSRRHTTAFAENLIKGALPKTHDHLCRDHVTTAAQRGLLHVPLQAPEAADPARQNERAPTETTAMENYTDQNSQAGFQEAKAEPEDQDFLNAWDLLTPPPDFYLPHNANNTQDFDTSRGCHPVEDIFDDLDMPSDLMDSNYVDEHNDQGECPDQSEQGDCPSNFANEADEMPDDAVGYNFEAEHADQAPLTSGRGHSQNPLGHRRPLQNNNAPDYNSFYANEMHKGMYLGLDQYATDEVKWRAYRRAVKTGYREHRKAQRAQGVWTKDKETWHEGSVDEGQRDMARRTTAVPRSPMMTSESTLATSEGSERGFVVFGRTFSLDILVGEYVHFFTFRHLSLFATAIRGDYCGDKVLCLPDRDLGQERRDSIEYLRGLWQLRGENL</sequence>
<reference evidence="5 6" key="1">
    <citation type="submission" date="2016-02" db="EMBL/GenBank/DDBJ databases">
        <title>Genome analysis of coral dinoflagellate symbionts highlights evolutionary adaptations to a symbiotic lifestyle.</title>
        <authorList>
            <person name="Aranda M."/>
            <person name="Li Y."/>
            <person name="Liew Y.J."/>
            <person name="Baumgarten S."/>
            <person name="Simakov O."/>
            <person name="Wilson M."/>
            <person name="Piel J."/>
            <person name="Ashoor H."/>
            <person name="Bougouffa S."/>
            <person name="Bajic V.B."/>
            <person name="Ryu T."/>
            <person name="Ravasi T."/>
            <person name="Bayer T."/>
            <person name="Micklem G."/>
            <person name="Kim H."/>
            <person name="Bhak J."/>
            <person name="Lajeunesse T.C."/>
            <person name="Voolstra C.R."/>
        </authorList>
    </citation>
    <scope>NUCLEOTIDE SEQUENCE [LARGE SCALE GENOMIC DNA]</scope>
    <source>
        <strain evidence="5 6">CCMP2467</strain>
    </source>
</reference>
<feature type="region of interest" description="Disordered" evidence="4">
    <location>
        <begin position="543"/>
        <end position="590"/>
    </location>
</feature>
<feature type="region of interest" description="Disordered" evidence="4">
    <location>
        <begin position="1033"/>
        <end position="1063"/>
    </location>
</feature>
<protein>
    <submittedName>
        <fullName evidence="5">Uncharacterized protein</fullName>
    </submittedName>
</protein>
<feature type="compositionally biased region" description="Basic and acidic residues" evidence="4">
    <location>
        <begin position="222"/>
        <end position="236"/>
    </location>
</feature>
<feature type="compositionally biased region" description="Basic and acidic residues" evidence="4">
    <location>
        <begin position="1033"/>
        <end position="1046"/>
    </location>
</feature>
<proteinExistence type="predicted"/>
<feature type="region of interest" description="Disordered" evidence="4">
    <location>
        <begin position="222"/>
        <end position="242"/>
    </location>
</feature>
<feature type="region of interest" description="Disordered" evidence="4">
    <location>
        <begin position="731"/>
        <end position="752"/>
    </location>
</feature>
<evidence type="ECO:0000256" key="1">
    <source>
        <dbReference type="ARBA" id="ARBA00022603"/>
    </source>
</evidence>
<feature type="compositionally biased region" description="Basic and acidic residues" evidence="4">
    <location>
        <begin position="735"/>
        <end position="750"/>
    </location>
</feature>
<feature type="compositionally biased region" description="Basic and acidic residues" evidence="4">
    <location>
        <begin position="875"/>
        <end position="884"/>
    </location>
</feature>
<accession>A0A1Q9CH11</accession>
<name>A0A1Q9CH11_SYMMI</name>
<dbReference type="GO" id="GO:0032259">
    <property type="term" value="P:methylation"/>
    <property type="evidence" value="ECO:0007669"/>
    <property type="project" value="UniProtKB-KW"/>
</dbReference>
<feature type="region of interest" description="Disordered" evidence="4">
    <location>
        <begin position="868"/>
        <end position="931"/>
    </location>
</feature>
<keyword evidence="1" id="KW-0489">Methyltransferase</keyword>
<evidence type="ECO:0000313" key="6">
    <source>
        <dbReference type="Proteomes" id="UP000186817"/>
    </source>
</evidence>
<evidence type="ECO:0000256" key="3">
    <source>
        <dbReference type="ARBA" id="ARBA00022691"/>
    </source>
</evidence>
<feature type="region of interest" description="Disordered" evidence="4">
    <location>
        <begin position="489"/>
        <end position="510"/>
    </location>
</feature>
<feature type="compositionally biased region" description="Polar residues" evidence="4">
    <location>
        <begin position="543"/>
        <end position="553"/>
    </location>
</feature>
<evidence type="ECO:0000313" key="5">
    <source>
        <dbReference type="EMBL" id="OLP82222.1"/>
    </source>
</evidence>
<dbReference type="InterPro" id="IPR018117">
    <property type="entry name" value="C5_DNA_meth_AS"/>
</dbReference>
<dbReference type="EMBL" id="LSRX01001213">
    <property type="protein sequence ID" value="OLP82222.1"/>
    <property type="molecule type" value="Genomic_DNA"/>
</dbReference>